<sequence length="301" mass="34709">MNDVYRKKVELLLRILPFVTDEECFAVHGGTAINLFVKNLNRLSVDIDVTYIPLEDRTSSLNHINEALMRIADRVRRSFRYIRIIPRLDICKITCERHGCQVKIEVNQTKRGLVCGEARLYSLCEKAQSLFGMEVDARIVSLPQLYGGKISAALSRQHPRDLFDVRHMDVPLSAVKDGIIFCLLGSDRPIHESFSPNFIDQREAMENQFVGMSDIPFSYEEFEMTRNNLIKGVSDIMTEADKRFLVGFEELTVNREESPYSMFFDFPSVKWKIQNLQKLKTTNPRKLQAEANKLRLILGID</sequence>
<dbReference type="EMBL" id="PUBV01000006">
    <property type="protein sequence ID" value="PWB08380.1"/>
    <property type="molecule type" value="Genomic_DNA"/>
</dbReference>
<dbReference type="Pfam" id="PF08843">
    <property type="entry name" value="AbiEii"/>
    <property type="match status" value="1"/>
</dbReference>
<name>A0A2V1IY45_9BACT</name>
<evidence type="ECO:0000313" key="2">
    <source>
        <dbReference type="Proteomes" id="UP000244925"/>
    </source>
</evidence>
<proteinExistence type="predicted"/>
<organism evidence="1 2">
    <name type="scientific">Paramuribaculum intestinale</name>
    <dbReference type="NCBI Taxonomy" id="2094151"/>
    <lineage>
        <taxon>Bacteria</taxon>
        <taxon>Pseudomonadati</taxon>
        <taxon>Bacteroidota</taxon>
        <taxon>Bacteroidia</taxon>
        <taxon>Bacteroidales</taxon>
        <taxon>Muribaculaceae</taxon>
        <taxon>Paramuribaculum</taxon>
    </lineage>
</organism>
<dbReference type="AlphaFoldDB" id="A0A2V1IY45"/>
<protein>
    <submittedName>
        <fullName evidence="1">Nucleotidyltransferase</fullName>
    </submittedName>
</protein>
<keyword evidence="2" id="KW-1185">Reference proteome</keyword>
<dbReference type="Gene3D" id="3.10.450.620">
    <property type="entry name" value="JHP933, nucleotidyltransferase-like core domain"/>
    <property type="match status" value="1"/>
</dbReference>
<dbReference type="GeneID" id="93423222"/>
<dbReference type="RefSeq" id="WP_107035483.1">
    <property type="nucleotide sequence ID" value="NZ_CAPOLP010000018.1"/>
</dbReference>
<dbReference type="Proteomes" id="UP000244925">
    <property type="component" value="Unassembled WGS sequence"/>
</dbReference>
<comment type="caution">
    <text evidence="1">The sequence shown here is derived from an EMBL/GenBank/DDBJ whole genome shotgun (WGS) entry which is preliminary data.</text>
</comment>
<reference evidence="2" key="1">
    <citation type="submission" date="2018-02" db="EMBL/GenBank/DDBJ databases">
        <authorList>
            <person name="Clavel T."/>
            <person name="Strowig T."/>
        </authorList>
    </citation>
    <scope>NUCLEOTIDE SEQUENCE [LARGE SCALE GENOMIC DNA]</scope>
    <source>
        <strain evidence="2">DSM 100764</strain>
    </source>
</reference>
<evidence type="ECO:0000313" key="1">
    <source>
        <dbReference type="EMBL" id="PWB08380.1"/>
    </source>
</evidence>
<dbReference type="GO" id="GO:0016740">
    <property type="term" value="F:transferase activity"/>
    <property type="evidence" value="ECO:0007669"/>
    <property type="project" value="UniProtKB-KW"/>
</dbReference>
<keyword evidence="1" id="KW-0808">Transferase</keyword>
<gene>
    <name evidence="1" type="ORF">C5O25_04200</name>
</gene>
<accession>A0A2V1IY45</accession>
<dbReference type="InterPro" id="IPR014942">
    <property type="entry name" value="AbiEii"/>
</dbReference>